<dbReference type="Pfam" id="PF13450">
    <property type="entry name" value="NAD_binding_8"/>
    <property type="match status" value="1"/>
</dbReference>
<dbReference type="PANTHER" id="PTHR10668:SF105">
    <property type="entry name" value="DEHYDROGENASE-RELATED"/>
    <property type="match status" value="1"/>
</dbReference>
<dbReference type="RefSeq" id="WP_005183742.1">
    <property type="nucleotide sequence ID" value="NZ_CP045804.1"/>
</dbReference>
<proteinExistence type="predicted"/>
<accession>A0A857L3J6</accession>
<name>A0A857L3J6_9ACTN</name>
<dbReference type="EMBL" id="CP045810">
    <property type="protein sequence ID" value="QHN41554.1"/>
    <property type="molecule type" value="Genomic_DNA"/>
</dbReference>
<sequence>MTAGAPSTAVVVGSGPNGLAGAVVLARAGLDVTVLEAADEIGGGTRSFVRNGMVHDHCSSVHPLGAGSPAFAGLERHGLRWAWPEIDCAHPFDDGTAAVLRRDIDSTAAGLGTDGDRWRALSGPFGDGGVLYDDVLGPMLRIPGHPITLARFGIRALVPATVLARAFREDRTRGLFAGIAAHATTRLDRPGSSAPGLALIAAGHRNGWPVAVGGSRAIADALVAELTAHGGRVETGVTVTDFSRLDADIVLLDVAPRAALGILGDRVPSRIRRSWLRFRRGPAAFAVRVVVDGDIPWRAAECGRAGTVHLGGAAEEIAAAESACAAGRLPARPFTLLTQQYVADPTRLRIHPESKDPPSTNGGSCGSGRNIMAYCHVPHGYPGDVTDVVLGRIERFAPGFRDRIVDVESVGPAAFERFNPNNAGGDIGGGANDLRQLLARPRLSPNPYATGVPGVYLCSSSTPPGGGVHGMCGYRAAHMALAAIR</sequence>
<dbReference type="PANTHER" id="PTHR10668">
    <property type="entry name" value="PHYTOENE DEHYDROGENASE"/>
    <property type="match status" value="1"/>
</dbReference>
<dbReference type="Gene3D" id="3.50.50.60">
    <property type="entry name" value="FAD/NAD(P)-binding domain"/>
    <property type="match status" value="1"/>
</dbReference>
<gene>
    <name evidence="1" type="ORF">GII30_22465</name>
</gene>
<dbReference type="AlphaFoldDB" id="A0A857L3J6"/>
<organism evidence="1">
    <name type="scientific">Gordonia amarae</name>
    <dbReference type="NCBI Taxonomy" id="36821"/>
    <lineage>
        <taxon>Bacteria</taxon>
        <taxon>Bacillati</taxon>
        <taxon>Actinomycetota</taxon>
        <taxon>Actinomycetes</taxon>
        <taxon>Mycobacteriales</taxon>
        <taxon>Gordoniaceae</taxon>
        <taxon>Gordonia</taxon>
    </lineage>
</organism>
<dbReference type="InterPro" id="IPR036188">
    <property type="entry name" value="FAD/NAD-bd_sf"/>
</dbReference>
<dbReference type="SUPFAM" id="SSF51905">
    <property type="entry name" value="FAD/NAD(P)-binding domain"/>
    <property type="match status" value="1"/>
</dbReference>
<protein>
    <submittedName>
        <fullName evidence="1">FAD-dependent oxidoreductase</fullName>
    </submittedName>
</protein>
<reference evidence="1" key="1">
    <citation type="journal article" date="2021" name="Nat. Microbiol.">
        <title>Cocultivation of an ultrasmall environmental parasitic bacterium with lytic ability against bacteria associated with wastewater foams.</title>
        <authorList>
            <person name="Batinovic S."/>
            <person name="Rose J.J.A."/>
            <person name="Ratcliffe J."/>
            <person name="Seviour R.J."/>
            <person name="Petrovski S."/>
        </authorList>
    </citation>
    <scope>NUCLEOTIDE SEQUENCE</scope>
    <source>
        <strain evidence="1">CON44</strain>
    </source>
</reference>
<evidence type="ECO:0000313" key="1">
    <source>
        <dbReference type="EMBL" id="QHN41554.1"/>
    </source>
</evidence>